<evidence type="ECO:0000256" key="1">
    <source>
        <dbReference type="ARBA" id="ARBA00023015"/>
    </source>
</evidence>
<dbReference type="Gene3D" id="1.20.120.530">
    <property type="entry name" value="GntR ligand-binding domain-like"/>
    <property type="match status" value="1"/>
</dbReference>
<dbReference type="EMBL" id="JBHLUN010000006">
    <property type="protein sequence ID" value="MFC0408361.1"/>
    <property type="molecule type" value="Genomic_DNA"/>
</dbReference>
<dbReference type="PANTHER" id="PTHR43537:SF44">
    <property type="entry name" value="GNTR FAMILY REGULATORY PROTEIN"/>
    <property type="match status" value="1"/>
</dbReference>
<reference evidence="5 6" key="1">
    <citation type="submission" date="2024-09" db="EMBL/GenBank/DDBJ databases">
        <authorList>
            <person name="Sun Q."/>
            <person name="Mori K."/>
        </authorList>
    </citation>
    <scope>NUCLEOTIDE SEQUENCE [LARGE SCALE GENOMIC DNA]</scope>
    <source>
        <strain evidence="5 6">TBRC 5777</strain>
    </source>
</reference>
<keyword evidence="6" id="KW-1185">Reference proteome</keyword>
<dbReference type="InterPro" id="IPR008920">
    <property type="entry name" value="TF_FadR/GntR_C"/>
</dbReference>
<gene>
    <name evidence="5" type="ORF">ACFFGY_08895</name>
</gene>
<dbReference type="PROSITE" id="PS50949">
    <property type="entry name" value="HTH_GNTR"/>
    <property type="match status" value="1"/>
</dbReference>
<evidence type="ECO:0000256" key="2">
    <source>
        <dbReference type="ARBA" id="ARBA00023125"/>
    </source>
</evidence>
<dbReference type="Proteomes" id="UP001589865">
    <property type="component" value="Unassembled WGS sequence"/>
</dbReference>
<dbReference type="SMART" id="SM00895">
    <property type="entry name" value="FCD"/>
    <property type="match status" value="1"/>
</dbReference>
<dbReference type="Gene3D" id="1.10.10.10">
    <property type="entry name" value="Winged helix-like DNA-binding domain superfamily/Winged helix DNA-binding domain"/>
    <property type="match status" value="1"/>
</dbReference>
<dbReference type="SUPFAM" id="SSF48008">
    <property type="entry name" value="GntR ligand-binding domain-like"/>
    <property type="match status" value="1"/>
</dbReference>
<dbReference type="RefSeq" id="WP_377044117.1">
    <property type="nucleotide sequence ID" value="NZ_JBHLUN010000006.1"/>
</dbReference>
<sequence length="271" mass="28548">MPATKKGREDAASLPHTTRLVAGAVLPRGLIQATVNAMGLAIVSGRWAPGASLPFEEALASEFGVGRNALREAVKVLAGKGLVRTARRYGSRVCERSEWNLFDPDILTWHLSDPASYARFLRELSALRAMIEPGAAALAAVNATAEERAALVAQARALLDATPEASVAIDVGFHLMVLEATHNSLVAGFRHPLKILLEALFRISLDSVGGEHRYDPNPAIHIALAAAIAGGRAEEARHIAIAITARGEHGATAVERDSSFWVAPAGPPAGS</sequence>
<keyword evidence="2" id="KW-0238">DNA-binding</keyword>
<dbReference type="PRINTS" id="PR00035">
    <property type="entry name" value="HTHGNTR"/>
</dbReference>
<proteinExistence type="predicted"/>
<keyword evidence="1" id="KW-0805">Transcription regulation</keyword>
<protein>
    <submittedName>
        <fullName evidence="5">FadR/GntR family transcriptional regulator</fullName>
    </submittedName>
</protein>
<dbReference type="InterPro" id="IPR000524">
    <property type="entry name" value="Tscrpt_reg_HTH_GntR"/>
</dbReference>
<dbReference type="InterPro" id="IPR036388">
    <property type="entry name" value="WH-like_DNA-bd_sf"/>
</dbReference>
<dbReference type="SUPFAM" id="SSF46785">
    <property type="entry name" value="Winged helix' DNA-binding domain"/>
    <property type="match status" value="1"/>
</dbReference>
<dbReference type="Pfam" id="PF07729">
    <property type="entry name" value="FCD"/>
    <property type="match status" value="1"/>
</dbReference>
<dbReference type="InterPro" id="IPR011711">
    <property type="entry name" value="GntR_C"/>
</dbReference>
<feature type="domain" description="HTH gntR-type" evidence="4">
    <location>
        <begin position="28"/>
        <end position="96"/>
    </location>
</feature>
<name>A0ABV6JVL3_9PROT</name>
<dbReference type="CDD" id="cd07377">
    <property type="entry name" value="WHTH_GntR"/>
    <property type="match status" value="1"/>
</dbReference>
<keyword evidence="3" id="KW-0804">Transcription</keyword>
<dbReference type="InterPro" id="IPR036390">
    <property type="entry name" value="WH_DNA-bd_sf"/>
</dbReference>
<evidence type="ECO:0000259" key="4">
    <source>
        <dbReference type="PROSITE" id="PS50949"/>
    </source>
</evidence>
<dbReference type="PANTHER" id="PTHR43537">
    <property type="entry name" value="TRANSCRIPTIONAL REGULATOR, GNTR FAMILY"/>
    <property type="match status" value="1"/>
</dbReference>
<organism evidence="5 6">
    <name type="scientific">Roseomonas elaeocarpi</name>
    <dbReference type="NCBI Taxonomy" id="907779"/>
    <lineage>
        <taxon>Bacteria</taxon>
        <taxon>Pseudomonadati</taxon>
        <taxon>Pseudomonadota</taxon>
        <taxon>Alphaproteobacteria</taxon>
        <taxon>Acetobacterales</taxon>
        <taxon>Roseomonadaceae</taxon>
        <taxon>Roseomonas</taxon>
    </lineage>
</organism>
<dbReference type="SMART" id="SM00345">
    <property type="entry name" value="HTH_GNTR"/>
    <property type="match status" value="1"/>
</dbReference>
<accession>A0ABV6JVL3</accession>
<dbReference type="Pfam" id="PF00392">
    <property type="entry name" value="GntR"/>
    <property type="match status" value="1"/>
</dbReference>
<comment type="caution">
    <text evidence="5">The sequence shown here is derived from an EMBL/GenBank/DDBJ whole genome shotgun (WGS) entry which is preliminary data.</text>
</comment>
<evidence type="ECO:0000313" key="5">
    <source>
        <dbReference type="EMBL" id="MFC0408361.1"/>
    </source>
</evidence>
<evidence type="ECO:0000256" key="3">
    <source>
        <dbReference type="ARBA" id="ARBA00023163"/>
    </source>
</evidence>
<evidence type="ECO:0000313" key="6">
    <source>
        <dbReference type="Proteomes" id="UP001589865"/>
    </source>
</evidence>